<comment type="caution">
    <text evidence="1">The sequence shown here is derived from an EMBL/GenBank/DDBJ whole genome shotgun (WGS) entry which is preliminary data.</text>
</comment>
<protein>
    <submittedName>
        <fullName evidence="1">Uncharacterized protein</fullName>
    </submittedName>
</protein>
<dbReference type="EMBL" id="MFJL01000003">
    <property type="protein sequence ID" value="OGG17087.1"/>
    <property type="molecule type" value="Genomic_DNA"/>
</dbReference>
<evidence type="ECO:0000313" key="2">
    <source>
        <dbReference type="Proteomes" id="UP000176923"/>
    </source>
</evidence>
<dbReference type="Proteomes" id="UP000176923">
    <property type="component" value="Unassembled WGS sequence"/>
</dbReference>
<evidence type="ECO:0000313" key="1">
    <source>
        <dbReference type="EMBL" id="OGG17087.1"/>
    </source>
</evidence>
<accession>A0A1F5ZYG5</accession>
<dbReference type="AlphaFoldDB" id="A0A1F5ZYG5"/>
<proteinExistence type="predicted"/>
<organism evidence="1 2">
    <name type="scientific">Candidatus Gottesmanbacteria bacterium RIFCSPHIGHO2_02_FULL_39_11</name>
    <dbReference type="NCBI Taxonomy" id="1798382"/>
    <lineage>
        <taxon>Bacteria</taxon>
        <taxon>Candidatus Gottesmaniibacteriota</taxon>
    </lineage>
</organism>
<sequence length="242" mass="27560">MNTKILIVGVLLVGAVLMGAYSLGLFKSKTTLPQVVDTIQSDSKFTDEAAIRSFMAQPNLELVYINTDLPMPYFRVGKVTKMGNGENMEAVEGWTRKVNVYEQKELINENCAVYEYHTDSRNHTLTTVRIRNLRDSEIKELEKNGNSCTQGSNQMPKMAKAEAEIIAFGYLERALPNFNQIKDQFTYTQKLGGESHEWVWEDKIYQLPEGLEGRPYSYPTIRISVYGDKSISHENTLPLFQN</sequence>
<gene>
    <name evidence="1" type="ORF">A3D77_05750</name>
</gene>
<name>A0A1F5ZYG5_9BACT</name>
<reference evidence="1 2" key="1">
    <citation type="journal article" date="2016" name="Nat. Commun.">
        <title>Thousands of microbial genomes shed light on interconnected biogeochemical processes in an aquifer system.</title>
        <authorList>
            <person name="Anantharaman K."/>
            <person name="Brown C.T."/>
            <person name="Hug L.A."/>
            <person name="Sharon I."/>
            <person name="Castelle C.J."/>
            <person name="Probst A.J."/>
            <person name="Thomas B.C."/>
            <person name="Singh A."/>
            <person name="Wilkins M.J."/>
            <person name="Karaoz U."/>
            <person name="Brodie E.L."/>
            <person name="Williams K.H."/>
            <person name="Hubbard S.S."/>
            <person name="Banfield J.F."/>
        </authorList>
    </citation>
    <scope>NUCLEOTIDE SEQUENCE [LARGE SCALE GENOMIC DNA]</scope>
</reference>